<dbReference type="OrthoDB" id="10550812at2759"/>
<dbReference type="AlphaFoldDB" id="A0A9W9ZU45"/>
<organism evidence="1 2">
    <name type="scientific">Desmophyllum pertusum</name>
    <dbReference type="NCBI Taxonomy" id="174260"/>
    <lineage>
        <taxon>Eukaryota</taxon>
        <taxon>Metazoa</taxon>
        <taxon>Cnidaria</taxon>
        <taxon>Anthozoa</taxon>
        <taxon>Hexacorallia</taxon>
        <taxon>Scleractinia</taxon>
        <taxon>Caryophylliina</taxon>
        <taxon>Caryophylliidae</taxon>
        <taxon>Desmophyllum</taxon>
    </lineage>
</organism>
<gene>
    <name evidence="1" type="ORF">OS493_001274</name>
</gene>
<reference evidence="1" key="1">
    <citation type="submission" date="2023-01" db="EMBL/GenBank/DDBJ databases">
        <title>Genome assembly of the deep-sea coral Lophelia pertusa.</title>
        <authorList>
            <person name="Herrera S."/>
            <person name="Cordes E."/>
        </authorList>
    </citation>
    <scope>NUCLEOTIDE SEQUENCE</scope>
    <source>
        <strain evidence="1">USNM1676648</strain>
        <tissue evidence="1">Polyp</tissue>
    </source>
</reference>
<proteinExistence type="predicted"/>
<accession>A0A9W9ZU45</accession>
<name>A0A9W9ZU45_9CNID</name>
<comment type="caution">
    <text evidence="1">The sequence shown here is derived from an EMBL/GenBank/DDBJ whole genome shotgun (WGS) entry which is preliminary data.</text>
</comment>
<evidence type="ECO:0000313" key="2">
    <source>
        <dbReference type="Proteomes" id="UP001163046"/>
    </source>
</evidence>
<dbReference type="Proteomes" id="UP001163046">
    <property type="component" value="Unassembled WGS sequence"/>
</dbReference>
<evidence type="ECO:0000313" key="1">
    <source>
        <dbReference type="EMBL" id="KAJ7387922.1"/>
    </source>
</evidence>
<keyword evidence="2" id="KW-1185">Reference proteome</keyword>
<sequence length="149" mass="17463">MSQKASRRLRGRPKLPGKPKFIRVREYVFQLWRERKRQLGFEKISDSNFAEILLHRCEDNVEVDESEIYVEDEGEFEYPAFPGDAEQQPIMSTPVRAGRLAARHLEQFQPEQFLIESAGGKRHREMASNQNRLKTKTQARKAAWMKMGL</sequence>
<protein>
    <submittedName>
        <fullName evidence="1">Uncharacterized protein</fullName>
    </submittedName>
</protein>
<dbReference type="EMBL" id="MU825873">
    <property type="protein sequence ID" value="KAJ7387922.1"/>
    <property type="molecule type" value="Genomic_DNA"/>
</dbReference>